<keyword evidence="6 11" id="KW-0798">TonB box</keyword>
<feature type="signal peptide" evidence="12">
    <location>
        <begin position="1"/>
        <end position="22"/>
    </location>
</feature>
<evidence type="ECO:0000259" key="13">
    <source>
        <dbReference type="Pfam" id="PF00593"/>
    </source>
</evidence>
<dbReference type="Pfam" id="PF07715">
    <property type="entry name" value="Plug"/>
    <property type="match status" value="1"/>
</dbReference>
<feature type="chain" id="PRO_5045458221" evidence="12">
    <location>
        <begin position="23"/>
        <end position="800"/>
    </location>
</feature>
<evidence type="ECO:0000313" key="16">
    <source>
        <dbReference type="Proteomes" id="UP001597118"/>
    </source>
</evidence>
<name>A0ABW4I8T2_9SPHI</name>
<evidence type="ECO:0000256" key="1">
    <source>
        <dbReference type="ARBA" id="ARBA00004571"/>
    </source>
</evidence>
<evidence type="ECO:0000256" key="8">
    <source>
        <dbReference type="ARBA" id="ARBA00023170"/>
    </source>
</evidence>
<keyword evidence="7 10" id="KW-0472">Membrane</keyword>
<keyword evidence="8 15" id="KW-0675">Receptor</keyword>
<gene>
    <name evidence="15" type="ORF">ACFSAH_02410</name>
</gene>
<evidence type="ECO:0000256" key="10">
    <source>
        <dbReference type="PROSITE-ProRule" id="PRU01360"/>
    </source>
</evidence>
<evidence type="ECO:0000313" key="15">
    <source>
        <dbReference type="EMBL" id="MFD1628709.1"/>
    </source>
</evidence>
<evidence type="ECO:0000256" key="11">
    <source>
        <dbReference type="RuleBase" id="RU003357"/>
    </source>
</evidence>
<feature type="domain" description="TonB-dependent receptor-like beta-barrel" evidence="13">
    <location>
        <begin position="353"/>
        <end position="769"/>
    </location>
</feature>
<dbReference type="InterPro" id="IPR008969">
    <property type="entry name" value="CarboxyPept-like_regulatory"/>
</dbReference>
<keyword evidence="16" id="KW-1185">Reference proteome</keyword>
<dbReference type="RefSeq" id="WP_379661095.1">
    <property type="nucleotide sequence ID" value="NZ_JBHUDG010000003.1"/>
</dbReference>
<dbReference type="InterPro" id="IPR039426">
    <property type="entry name" value="TonB-dep_rcpt-like"/>
</dbReference>
<feature type="domain" description="TonB-dependent receptor plug" evidence="14">
    <location>
        <begin position="126"/>
        <end position="228"/>
    </location>
</feature>
<keyword evidence="9 10" id="KW-0998">Cell outer membrane</keyword>
<accession>A0ABW4I8T2</accession>
<dbReference type="PANTHER" id="PTHR30069">
    <property type="entry name" value="TONB-DEPENDENT OUTER MEMBRANE RECEPTOR"/>
    <property type="match status" value="1"/>
</dbReference>
<evidence type="ECO:0000259" key="14">
    <source>
        <dbReference type="Pfam" id="PF07715"/>
    </source>
</evidence>
<dbReference type="PANTHER" id="PTHR30069:SF29">
    <property type="entry name" value="HEMOGLOBIN AND HEMOGLOBIN-HAPTOGLOBIN-BINDING PROTEIN 1-RELATED"/>
    <property type="match status" value="1"/>
</dbReference>
<keyword evidence="2 10" id="KW-0813">Transport</keyword>
<evidence type="ECO:0000256" key="6">
    <source>
        <dbReference type="ARBA" id="ARBA00023077"/>
    </source>
</evidence>
<keyword evidence="3 10" id="KW-1134">Transmembrane beta strand</keyword>
<dbReference type="Gene3D" id="2.40.170.20">
    <property type="entry name" value="TonB-dependent receptor, beta-barrel domain"/>
    <property type="match status" value="1"/>
</dbReference>
<dbReference type="Gene3D" id="2.170.130.10">
    <property type="entry name" value="TonB-dependent receptor, plug domain"/>
    <property type="match status" value="1"/>
</dbReference>
<evidence type="ECO:0000256" key="4">
    <source>
        <dbReference type="ARBA" id="ARBA00022692"/>
    </source>
</evidence>
<dbReference type="PROSITE" id="PS52016">
    <property type="entry name" value="TONB_DEPENDENT_REC_3"/>
    <property type="match status" value="1"/>
</dbReference>
<evidence type="ECO:0000256" key="3">
    <source>
        <dbReference type="ARBA" id="ARBA00022452"/>
    </source>
</evidence>
<comment type="similarity">
    <text evidence="10 11">Belongs to the TonB-dependent receptor family.</text>
</comment>
<comment type="subcellular location">
    <subcellularLocation>
        <location evidence="1 10">Cell outer membrane</location>
        <topology evidence="1 10">Multi-pass membrane protein</topology>
    </subcellularLocation>
</comment>
<reference evidence="16" key="1">
    <citation type="journal article" date="2019" name="Int. J. Syst. Evol. Microbiol.">
        <title>The Global Catalogue of Microorganisms (GCM) 10K type strain sequencing project: providing services to taxonomists for standard genome sequencing and annotation.</title>
        <authorList>
            <consortium name="The Broad Institute Genomics Platform"/>
            <consortium name="The Broad Institute Genome Sequencing Center for Infectious Disease"/>
            <person name="Wu L."/>
            <person name="Ma J."/>
        </authorList>
    </citation>
    <scope>NUCLEOTIDE SEQUENCE [LARGE SCALE GENOMIC DNA]</scope>
    <source>
        <strain evidence="16">CCUG 53762</strain>
    </source>
</reference>
<dbReference type="Pfam" id="PF13715">
    <property type="entry name" value="CarbopepD_reg_2"/>
    <property type="match status" value="1"/>
</dbReference>
<protein>
    <submittedName>
        <fullName evidence="15">TonB-dependent receptor</fullName>
    </submittedName>
</protein>
<keyword evidence="4 10" id="KW-0812">Transmembrane</keyword>
<evidence type="ECO:0000256" key="12">
    <source>
        <dbReference type="SAM" id="SignalP"/>
    </source>
</evidence>
<comment type="caution">
    <text evidence="15">The sequence shown here is derived from an EMBL/GenBank/DDBJ whole genome shotgun (WGS) entry which is preliminary data.</text>
</comment>
<evidence type="ECO:0000256" key="5">
    <source>
        <dbReference type="ARBA" id="ARBA00022729"/>
    </source>
</evidence>
<organism evidence="15 16">
    <name type="scientific">Pseudopedobacter beijingensis</name>
    <dbReference type="NCBI Taxonomy" id="1207056"/>
    <lineage>
        <taxon>Bacteria</taxon>
        <taxon>Pseudomonadati</taxon>
        <taxon>Bacteroidota</taxon>
        <taxon>Sphingobacteriia</taxon>
        <taxon>Sphingobacteriales</taxon>
        <taxon>Sphingobacteriaceae</taxon>
        <taxon>Pseudopedobacter</taxon>
    </lineage>
</organism>
<dbReference type="EMBL" id="JBHUDG010000003">
    <property type="protein sequence ID" value="MFD1628709.1"/>
    <property type="molecule type" value="Genomic_DNA"/>
</dbReference>
<dbReference type="InterPro" id="IPR036942">
    <property type="entry name" value="Beta-barrel_TonB_sf"/>
</dbReference>
<dbReference type="InterPro" id="IPR037066">
    <property type="entry name" value="Plug_dom_sf"/>
</dbReference>
<dbReference type="Pfam" id="PF00593">
    <property type="entry name" value="TonB_dep_Rec_b-barrel"/>
    <property type="match status" value="1"/>
</dbReference>
<evidence type="ECO:0000256" key="2">
    <source>
        <dbReference type="ARBA" id="ARBA00022448"/>
    </source>
</evidence>
<evidence type="ECO:0000256" key="7">
    <source>
        <dbReference type="ARBA" id="ARBA00023136"/>
    </source>
</evidence>
<dbReference type="InterPro" id="IPR000531">
    <property type="entry name" value="Beta-barrel_TonB"/>
</dbReference>
<dbReference type="SUPFAM" id="SSF49464">
    <property type="entry name" value="Carboxypeptidase regulatory domain-like"/>
    <property type="match status" value="1"/>
</dbReference>
<sequence length="800" mass="90509">MQIRKFLLIGALLLTNLFYSFAQNSKSSINGKITDENGEPIPGALVKILNTSLSTTSDLNGNFNLKNIPSGKQTVQASSVGMTTASKEVSLKPAENYPLNFKMITNVQQMETVSVIGRSAVQDVNRQAYNVIAIDAKKLHNTTLDISHALDRVSGIRVRESGGVGSRIDFAMNGFNGRQVKFFIDGVPMENFGSSFQINNIPINLAERVEVYKGVVPIWLGSDALGGAVNIVTDSSPRTYADAAYSFGSFNTHRSSVNAGIITKKGITFQVNAFQNYSDNNYWVTVETSDLYTGKYYPEVRVRRFHDNYHNETVIANIGVVNKKYADKLTFGITAGQNKADIQTGARMKVVYGSWFREGNTIIPQMKYQKNDLFLKNLNFNMSANYNLGHEQNIDTVNIKYNWLGETKPGPVGVAGGEQTRQLYKFRNNNGLATANLSYKIADSHAIMLNNVTNFFNRKGWDALSPESEANEQPRISSKNITGLGYRFQPNEKWNTTVFGKYFYQRNKYSQSYTISESWGAQTYYLEQVNKYNKLGYGIAATYFLLPNLQIKASHEKAYRLPETEELFGDLLNISGNISLKPEQSYNYNAGVTWATHINKIHRFNFDVNALYRKTSDFIRVNLDPNQVKQSMKNWDNVENKGIDGEIRYSYKNLITSGINVTYQDIKDKSIYQQNSNVPSLSYNTPMPNLPTFFSNVDLSVFLHNVYRKGNTLSFGYNLLYVAPFYLYTPAYGTTSTKFLTERQYAHDASIVYTMANGKYNIAFECKNLMDNLLIDNYSLQKPSRGFYVKTRYYFSRKSN</sequence>
<dbReference type="Proteomes" id="UP001597118">
    <property type="component" value="Unassembled WGS sequence"/>
</dbReference>
<dbReference type="Gene3D" id="2.60.40.1120">
    <property type="entry name" value="Carboxypeptidase-like, regulatory domain"/>
    <property type="match status" value="1"/>
</dbReference>
<evidence type="ECO:0000256" key="9">
    <source>
        <dbReference type="ARBA" id="ARBA00023237"/>
    </source>
</evidence>
<dbReference type="InterPro" id="IPR012910">
    <property type="entry name" value="Plug_dom"/>
</dbReference>
<proteinExistence type="inferred from homology"/>
<dbReference type="SUPFAM" id="SSF56935">
    <property type="entry name" value="Porins"/>
    <property type="match status" value="1"/>
</dbReference>
<keyword evidence="5 12" id="KW-0732">Signal</keyword>